<dbReference type="SUPFAM" id="SSF53335">
    <property type="entry name" value="S-adenosyl-L-methionine-dependent methyltransferases"/>
    <property type="match status" value="1"/>
</dbReference>
<dbReference type="InterPro" id="IPR029063">
    <property type="entry name" value="SAM-dependent_MTases_sf"/>
</dbReference>
<dbReference type="InterPro" id="IPR019410">
    <property type="entry name" value="Methyltransf_16"/>
</dbReference>
<dbReference type="Gene3D" id="3.40.50.150">
    <property type="entry name" value="Vaccinia Virus protein VP39"/>
    <property type="match status" value="1"/>
</dbReference>
<dbReference type="SUPFAM" id="SSF53474">
    <property type="entry name" value="alpha/beta-Hydrolases"/>
    <property type="match status" value="1"/>
</dbReference>
<evidence type="ECO:0000313" key="1">
    <source>
        <dbReference type="EMBL" id="CAE7470026.1"/>
    </source>
</evidence>
<dbReference type="AlphaFoldDB" id="A0A812SCX6"/>
<proteinExistence type="predicted"/>
<dbReference type="Gene3D" id="3.40.50.1820">
    <property type="entry name" value="alpha/beta hydrolase"/>
    <property type="match status" value="1"/>
</dbReference>
<organism evidence="1 2">
    <name type="scientific">Symbiodinium natans</name>
    <dbReference type="NCBI Taxonomy" id="878477"/>
    <lineage>
        <taxon>Eukaryota</taxon>
        <taxon>Sar</taxon>
        <taxon>Alveolata</taxon>
        <taxon>Dinophyceae</taxon>
        <taxon>Suessiales</taxon>
        <taxon>Symbiodiniaceae</taxon>
        <taxon>Symbiodinium</taxon>
    </lineage>
</organism>
<name>A0A812SCX6_9DINO</name>
<dbReference type="Pfam" id="PF10294">
    <property type="entry name" value="Methyltransf_16"/>
    <property type="match status" value="1"/>
</dbReference>
<dbReference type="EMBL" id="CAJNDS010002429">
    <property type="protein sequence ID" value="CAE7470026.1"/>
    <property type="molecule type" value="Genomic_DNA"/>
</dbReference>
<dbReference type="PANTHER" id="PTHR14614">
    <property type="entry name" value="HEPATOCELLULAR CARCINOMA-ASSOCIATED ANTIGEN"/>
    <property type="match status" value="1"/>
</dbReference>
<sequence>MADRERFLAGKELEEFTAPRLLGPASGTERMYAVASQEALIRKGPGKEHMPTGFLRLGMRFLARREGYWLRLCPQRIAPPLASPSAAGLEVHAEESLWVEAVEPTLRNLVANRGRGHPMSLRHSVIVGGNGLFMFHSTHWSIGQMKGMSTKFVTEYAALCPNNWRFWWLSRFEAAEQIASNADWPSMYHINVKAGHRCVELTAWRRGLAMIRLIARGFELFFPSTWGFDERCGGSGALDESPPTTPEDQLSSNATAMTPYAKCLSMQRSARNEWNDVARQLASASFHVLIPDLHSAPEALRPGKLTGEVLRELFARTLCSRNRMIPARYHSVIRPKAIVMGASWGAGMAAEVAALDDVVAVAMVSPLIGEELSLRPLLQNIQGRVAVALTNSLMTEDGEVRLAEECQFREVELKSCKTDTNSARRRHDVQWIESCLSMAASFNGSDRQIQKGTQACRLSSEQACCGSTCSVLVRVIALTPARGKKRQPDELDVGHSDGMETKDEGAQLQERRLKLSCVSQELPLSITMVMEVSAPGMGRYGLAGNLWPAGRLLAELLLRPLVLGQELAALLSESTRVLELGAGLALPSVCLSCVGHDCLATDLPQVLPVPEANAAANAEVIQLGGGKLAVLPLIFGDDGKAEELVGHFDLVIAADVCYDPVLYEPLLATLRSLSFGHFVVAVVQRPDLGEETFENFCKDEGIALQLRYTALPPVADGGAAHRINIYDLASADLLQREGKSSCNIRCFGTLKKPASEVK</sequence>
<gene>
    <name evidence="1" type="primary">EEF1AKMT3</name>
    <name evidence="1" type="ORF">SNAT2548_LOCUS26347</name>
</gene>
<keyword evidence="2" id="KW-1185">Reference proteome</keyword>
<dbReference type="InterPro" id="IPR029058">
    <property type="entry name" value="AB_hydrolase_fold"/>
</dbReference>
<comment type="caution">
    <text evidence="1">The sequence shown here is derived from an EMBL/GenBank/DDBJ whole genome shotgun (WGS) entry which is preliminary data.</text>
</comment>
<evidence type="ECO:0000313" key="2">
    <source>
        <dbReference type="Proteomes" id="UP000604046"/>
    </source>
</evidence>
<protein>
    <submittedName>
        <fullName evidence="1">EEF1AKMT3 protein</fullName>
    </submittedName>
</protein>
<accession>A0A812SCX6</accession>
<reference evidence="1" key="1">
    <citation type="submission" date="2021-02" db="EMBL/GenBank/DDBJ databases">
        <authorList>
            <person name="Dougan E. K."/>
            <person name="Rhodes N."/>
            <person name="Thang M."/>
            <person name="Chan C."/>
        </authorList>
    </citation>
    <scope>NUCLEOTIDE SEQUENCE</scope>
</reference>
<dbReference type="Proteomes" id="UP000604046">
    <property type="component" value="Unassembled WGS sequence"/>
</dbReference>
<dbReference type="PANTHER" id="PTHR14614:SF132">
    <property type="entry name" value="PROTEIN-LYSINE METHYLTRANSFERASE C42C1.13"/>
    <property type="match status" value="1"/>
</dbReference>
<dbReference type="OrthoDB" id="414422at2759"/>